<dbReference type="PANTHER" id="PTHR30511:SF4">
    <property type="entry name" value="ALANINE RACEMASE, BIOSYNTHETIC"/>
    <property type="match status" value="1"/>
</dbReference>
<dbReference type="GO" id="GO:0005829">
    <property type="term" value="C:cytosol"/>
    <property type="evidence" value="ECO:0007669"/>
    <property type="project" value="TreeGrafter"/>
</dbReference>
<accession>A0A450SDD3</accession>
<gene>
    <name evidence="13" type="ORF">BECKDK2373C_GA0170839_10295</name>
</gene>
<keyword evidence="7 9" id="KW-0413">Isomerase</keyword>
<protein>
    <recommendedName>
        <fullName evidence="5 9">Alanine racemase</fullName>
        <ecNumber evidence="5 9">5.1.1.1</ecNumber>
    </recommendedName>
</protein>
<dbReference type="SUPFAM" id="SSF50621">
    <property type="entry name" value="Alanine racemase C-terminal domain-like"/>
    <property type="match status" value="1"/>
</dbReference>
<evidence type="ECO:0000313" key="13">
    <source>
        <dbReference type="EMBL" id="VFJ50466.1"/>
    </source>
</evidence>
<dbReference type="PROSITE" id="PS00395">
    <property type="entry name" value="ALANINE_RACEMASE"/>
    <property type="match status" value="1"/>
</dbReference>
<keyword evidence="6 9" id="KW-0663">Pyridoxal phosphate</keyword>
<dbReference type="InterPro" id="IPR000821">
    <property type="entry name" value="Ala_racemase"/>
</dbReference>
<evidence type="ECO:0000256" key="5">
    <source>
        <dbReference type="ARBA" id="ARBA00013089"/>
    </source>
</evidence>
<dbReference type="Gene3D" id="3.20.20.10">
    <property type="entry name" value="Alanine racemase"/>
    <property type="match status" value="1"/>
</dbReference>
<evidence type="ECO:0000256" key="6">
    <source>
        <dbReference type="ARBA" id="ARBA00022898"/>
    </source>
</evidence>
<feature type="active site" description="Proton acceptor; specific for D-alanine" evidence="9">
    <location>
        <position position="33"/>
    </location>
</feature>
<dbReference type="InterPro" id="IPR029066">
    <property type="entry name" value="PLP-binding_barrel"/>
</dbReference>
<dbReference type="InterPro" id="IPR011079">
    <property type="entry name" value="Ala_racemase_C"/>
</dbReference>
<dbReference type="Pfam" id="PF01168">
    <property type="entry name" value="Ala_racemase_N"/>
    <property type="match status" value="1"/>
</dbReference>
<evidence type="ECO:0000256" key="11">
    <source>
        <dbReference type="PIRSR" id="PIRSR600821-52"/>
    </source>
</evidence>
<dbReference type="FunFam" id="3.20.20.10:FF:000002">
    <property type="entry name" value="Alanine racemase"/>
    <property type="match status" value="1"/>
</dbReference>
<evidence type="ECO:0000256" key="9">
    <source>
        <dbReference type="HAMAP-Rule" id="MF_01201"/>
    </source>
</evidence>
<dbReference type="CDD" id="cd06827">
    <property type="entry name" value="PLPDE_III_AR_proteobact"/>
    <property type="match status" value="1"/>
</dbReference>
<dbReference type="NCBIfam" id="TIGR00492">
    <property type="entry name" value="alr"/>
    <property type="match status" value="1"/>
</dbReference>
<proteinExistence type="inferred from homology"/>
<dbReference type="InterPro" id="IPR001608">
    <property type="entry name" value="Ala_racemase_N"/>
</dbReference>
<evidence type="ECO:0000256" key="7">
    <source>
        <dbReference type="ARBA" id="ARBA00023235"/>
    </source>
</evidence>
<dbReference type="GO" id="GO:0008784">
    <property type="term" value="F:alanine racemase activity"/>
    <property type="evidence" value="ECO:0007669"/>
    <property type="project" value="UniProtKB-UniRule"/>
</dbReference>
<dbReference type="Gene3D" id="2.40.37.10">
    <property type="entry name" value="Lyase, Ornithine Decarboxylase, Chain A, domain 1"/>
    <property type="match status" value="1"/>
</dbReference>
<dbReference type="Pfam" id="PF00842">
    <property type="entry name" value="Ala_racemase_C"/>
    <property type="match status" value="1"/>
</dbReference>
<feature type="binding site" evidence="9 11">
    <location>
        <position position="132"/>
    </location>
    <ligand>
        <name>substrate</name>
    </ligand>
</feature>
<name>A0A450SDD3_9GAMM</name>
<evidence type="ECO:0000256" key="8">
    <source>
        <dbReference type="ARBA" id="ARBA00037912"/>
    </source>
</evidence>
<comment type="pathway">
    <text evidence="3">Cell wall biogenesis; peptidoglycan biosynthesis.</text>
</comment>
<evidence type="ECO:0000256" key="2">
    <source>
        <dbReference type="ARBA" id="ARBA00001933"/>
    </source>
</evidence>
<comment type="pathway">
    <text evidence="8 9">Amino-acid biosynthesis; D-alanine biosynthesis; D-alanine from L-alanine: step 1/1.</text>
</comment>
<organism evidence="13">
    <name type="scientific">Candidatus Kentrum sp. DK</name>
    <dbReference type="NCBI Taxonomy" id="2126562"/>
    <lineage>
        <taxon>Bacteria</taxon>
        <taxon>Pseudomonadati</taxon>
        <taxon>Pseudomonadota</taxon>
        <taxon>Gammaproteobacteria</taxon>
        <taxon>Candidatus Kentrum</taxon>
    </lineage>
</organism>
<dbReference type="GO" id="GO:0030170">
    <property type="term" value="F:pyridoxal phosphate binding"/>
    <property type="evidence" value="ECO:0007669"/>
    <property type="project" value="UniProtKB-UniRule"/>
</dbReference>
<dbReference type="FunFam" id="2.40.37.10:FF:000002">
    <property type="entry name" value="Alanine racemase"/>
    <property type="match status" value="1"/>
</dbReference>
<feature type="domain" description="Alanine racemase C-terminal" evidence="12">
    <location>
        <begin position="237"/>
        <end position="361"/>
    </location>
</feature>
<dbReference type="HAMAP" id="MF_01201">
    <property type="entry name" value="Ala_racemase"/>
    <property type="match status" value="1"/>
</dbReference>
<evidence type="ECO:0000256" key="1">
    <source>
        <dbReference type="ARBA" id="ARBA00000316"/>
    </source>
</evidence>
<dbReference type="SUPFAM" id="SSF51419">
    <property type="entry name" value="PLP-binding barrel"/>
    <property type="match status" value="1"/>
</dbReference>
<feature type="modified residue" description="N6-(pyridoxal phosphate)lysine" evidence="9 10">
    <location>
        <position position="33"/>
    </location>
</feature>
<feature type="active site" description="Proton acceptor; specific for L-alanine" evidence="9">
    <location>
        <position position="258"/>
    </location>
</feature>
<evidence type="ECO:0000256" key="10">
    <source>
        <dbReference type="PIRSR" id="PIRSR600821-50"/>
    </source>
</evidence>
<dbReference type="InterPro" id="IPR009006">
    <property type="entry name" value="Ala_racemase/Decarboxylase_C"/>
</dbReference>
<evidence type="ECO:0000256" key="3">
    <source>
        <dbReference type="ARBA" id="ARBA00004752"/>
    </source>
</evidence>
<dbReference type="PANTHER" id="PTHR30511">
    <property type="entry name" value="ALANINE RACEMASE"/>
    <property type="match status" value="1"/>
</dbReference>
<dbReference type="EMBL" id="CAADEY010000029">
    <property type="protein sequence ID" value="VFJ50466.1"/>
    <property type="molecule type" value="Genomic_DNA"/>
</dbReference>
<dbReference type="UniPathway" id="UPA00042">
    <property type="reaction ID" value="UER00497"/>
</dbReference>
<comment type="catalytic activity">
    <reaction evidence="1 9">
        <text>L-alanine = D-alanine</text>
        <dbReference type="Rhea" id="RHEA:20249"/>
        <dbReference type="ChEBI" id="CHEBI:57416"/>
        <dbReference type="ChEBI" id="CHEBI:57972"/>
        <dbReference type="EC" id="5.1.1.1"/>
    </reaction>
</comment>
<dbReference type="AlphaFoldDB" id="A0A450SDD3"/>
<dbReference type="PRINTS" id="PR00992">
    <property type="entry name" value="ALARACEMASE"/>
</dbReference>
<evidence type="ECO:0000256" key="4">
    <source>
        <dbReference type="ARBA" id="ARBA00007880"/>
    </source>
</evidence>
<comment type="function">
    <text evidence="9">Catalyzes the interconversion of L-alanine and D-alanine. May also act on other amino acids.</text>
</comment>
<dbReference type="InterPro" id="IPR020622">
    <property type="entry name" value="Ala_racemase_pyridoxalP-BS"/>
</dbReference>
<comment type="similarity">
    <text evidence="4 9">Belongs to the alanine racemase family.</text>
</comment>
<evidence type="ECO:0000259" key="12">
    <source>
        <dbReference type="SMART" id="SM01005"/>
    </source>
</evidence>
<dbReference type="EC" id="5.1.1.1" evidence="5 9"/>
<dbReference type="GO" id="GO:0030632">
    <property type="term" value="P:D-alanine biosynthetic process"/>
    <property type="evidence" value="ECO:0007669"/>
    <property type="project" value="UniProtKB-UniRule"/>
</dbReference>
<comment type="cofactor">
    <cofactor evidence="2 9 10">
        <name>pyridoxal 5'-phosphate</name>
        <dbReference type="ChEBI" id="CHEBI:597326"/>
    </cofactor>
</comment>
<feature type="binding site" evidence="9 11">
    <location>
        <position position="306"/>
    </location>
    <ligand>
        <name>substrate</name>
    </ligand>
</feature>
<dbReference type="SMART" id="SM01005">
    <property type="entry name" value="Ala_racemase_C"/>
    <property type="match status" value="1"/>
</dbReference>
<sequence>MRARACIDPVALRHNLARARELSPGARILAVIKSNGYGHGLIRVANALSTALEDQDGFAVTNVEEAITLREAGVSRRIVILEGFFSPEELDLLRTHRLDTVVHHETQIAMLECAEAGRPVTAWLKVDTGMHRLGVSPAQVADAWKRLCDCVNVGSPVLLMSHLGRADERQHADARRQIDHFHSLAARLGAAESSLANSAGVLAWPGARAGWIRPGIMLYGISPFPLENGKESELMPAMTLSTRLMAVHRIPRGGGIGYGGTWVCPEEMPVGVAAIGYGEGYPRAAPSGCPVLVNGGRVPLIGRVSMDMITLDLRTQPDARVGDPVVLWGKGLPVEEVARLSGTIGYELVCRVTTRVEFVTESA</sequence>
<reference evidence="13" key="1">
    <citation type="submission" date="2019-02" db="EMBL/GenBank/DDBJ databases">
        <authorList>
            <person name="Gruber-Vodicka R. H."/>
            <person name="Seah K. B. B."/>
        </authorList>
    </citation>
    <scope>NUCLEOTIDE SEQUENCE</scope>
    <source>
        <strain evidence="13">BECK_DK161</strain>
    </source>
</reference>